<dbReference type="Gene3D" id="3.40.50.970">
    <property type="match status" value="1"/>
</dbReference>
<keyword evidence="5" id="KW-1185">Reference proteome</keyword>
<dbReference type="InterPro" id="IPR000073">
    <property type="entry name" value="AB_hydrolase_1"/>
</dbReference>
<dbReference type="InterPro" id="IPR029017">
    <property type="entry name" value="Enolase-like_N"/>
</dbReference>
<dbReference type="AlphaFoldDB" id="A0AAD7XQM0"/>
<accession>A0AAD7XQM0</accession>
<dbReference type="Gene3D" id="3.40.50.1820">
    <property type="entry name" value="alpha/beta hydrolase"/>
    <property type="match status" value="1"/>
</dbReference>
<dbReference type="InterPro" id="IPR029061">
    <property type="entry name" value="THDP-binding"/>
</dbReference>
<dbReference type="PANTHER" id="PTHR42916">
    <property type="entry name" value="2-SUCCINYL-5-ENOLPYRUVYL-6-HYDROXY-3-CYCLOHEXENE-1-CARBOXYLATE SYNTHASE"/>
    <property type="match status" value="1"/>
</dbReference>
<dbReference type="InterPro" id="IPR036849">
    <property type="entry name" value="Enolase-like_C_sf"/>
</dbReference>
<dbReference type="PANTHER" id="PTHR42916:SF1">
    <property type="entry name" value="PROTEIN PHYLLO, CHLOROPLASTIC"/>
    <property type="match status" value="1"/>
</dbReference>
<proteinExistence type="predicted"/>
<protein>
    <submittedName>
        <fullName evidence="4">Uncharacterized protein</fullName>
    </submittedName>
</protein>
<reference evidence="4" key="1">
    <citation type="submission" date="2023-01" db="EMBL/GenBank/DDBJ databases">
        <title>Metagenome sequencing of chrysophaentin producing Chrysophaeum taylorii.</title>
        <authorList>
            <person name="Davison J."/>
            <person name="Bewley C."/>
        </authorList>
    </citation>
    <scope>NUCLEOTIDE SEQUENCE</scope>
    <source>
        <strain evidence="4">NIES-1699</strain>
    </source>
</reference>
<feature type="domain" description="AB hydrolase-1" evidence="2">
    <location>
        <begin position="224"/>
        <end position="474"/>
    </location>
</feature>
<evidence type="ECO:0000256" key="1">
    <source>
        <dbReference type="ARBA" id="ARBA00023239"/>
    </source>
</evidence>
<dbReference type="SUPFAM" id="SSF54826">
    <property type="entry name" value="Enolase N-terminal domain-like"/>
    <property type="match status" value="1"/>
</dbReference>
<evidence type="ECO:0000313" key="5">
    <source>
        <dbReference type="Proteomes" id="UP001230188"/>
    </source>
</evidence>
<keyword evidence="1" id="KW-0456">Lyase</keyword>
<dbReference type="Proteomes" id="UP001230188">
    <property type="component" value="Unassembled WGS sequence"/>
</dbReference>
<gene>
    <name evidence="4" type="ORF">CTAYLR_006605</name>
</gene>
<name>A0AAD7XQM0_9STRA</name>
<dbReference type="InterPro" id="IPR029065">
    <property type="entry name" value="Enolase_C-like"/>
</dbReference>
<evidence type="ECO:0000313" key="4">
    <source>
        <dbReference type="EMBL" id="KAJ8611304.1"/>
    </source>
</evidence>
<dbReference type="Pfam" id="PF12697">
    <property type="entry name" value="Abhydrolase_6"/>
    <property type="match status" value="1"/>
</dbReference>
<organism evidence="4 5">
    <name type="scientific">Chrysophaeum taylorii</name>
    <dbReference type="NCBI Taxonomy" id="2483200"/>
    <lineage>
        <taxon>Eukaryota</taxon>
        <taxon>Sar</taxon>
        <taxon>Stramenopiles</taxon>
        <taxon>Ochrophyta</taxon>
        <taxon>Pelagophyceae</taxon>
        <taxon>Pelagomonadales</taxon>
        <taxon>Pelagomonadaceae</taxon>
        <taxon>Chrysophaeum</taxon>
    </lineage>
</organism>
<dbReference type="SUPFAM" id="SSF53474">
    <property type="entry name" value="alpha/beta-Hydrolases"/>
    <property type="match status" value="1"/>
</dbReference>
<dbReference type="EMBL" id="JAQMWT010000077">
    <property type="protein sequence ID" value="KAJ8611304.1"/>
    <property type="molecule type" value="Genomic_DNA"/>
</dbReference>
<dbReference type="InterPro" id="IPR029058">
    <property type="entry name" value="AB_hydrolase_fold"/>
</dbReference>
<comment type="caution">
    <text evidence="4">The sequence shown here is derived from an EMBL/GenBank/DDBJ whole genome shotgun (WGS) entry which is preliminary data.</text>
</comment>
<dbReference type="GO" id="GO:0016829">
    <property type="term" value="F:lyase activity"/>
    <property type="evidence" value="ECO:0007669"/>
    <property type="project" value="UniProtKB-KW"/>
</dbReference>
<dbReference type="Gene3D" id="3.20.20.120">
    <property type="entry name" value="Enolase-like C-terminal domain"/>
    <property type="match status" value="1"/>
</dbReference>
<dbReference type="Gene3D" id="3.30.390.10">
    <property type="entry name" value="Enolase-like, N-terminal domain"/>
    <property type="match status" value="1"/>
</dbReference>
<evidence type="ECO:0000259" key="2">
    <source>
        <dbReference type="Pfam" id="PF12697"/>
    </source>
</evidence>
<evidence type="ECO:0000259" key="3">
    <source>
        <dbReference type="Pfam" id="PF13378"/>
    </source>
</evidence>
<dbReference type="Pfam" id="PF13378">
    <property type="entry name" value="MR_MLE_C"/>
    <property type="match status" value="1"/>
</dbReference>
<dbReference type="SUPFAM" id="SSF51604">
    <property type="entry name" value="Enolase C-terminal domain-like"/>
    <property type="match status" value="1"/>
</dbReference>
<feature type="domain" description="Enolase C-terminal" evidence="3">
    <location>
        <begin position="665"/>
        <end position="820"/>
    </location>
</feature>
<sequence length="893" mass="95865">MPIRDVDAYGVPIAAAANRGLAGIDGILATAAGYASAGSGATPVFLLVGDQALLHDLSSLRILADQKERGRIFKVILVNNNGGAIFSFLPVSDLDADDALDEETEFEPLFGAPHRADFQALAAGFGLLGGFARCSTRAALESALADDRSVVIEAKVATTRRENVRTHRKIDARARAAVRAALVGDATRVGAVSLAWSRVRPPPPPPPGFDFFPPSERKKKNKPLVVLHGLFGTNSDLDRVVRLGDLCDDDREVIKFDLTGHGASGPRQVDPVAFSFDAHVAALLAALDRARIETFDVLGYSFGARLALGIKRAAPRRVRKVIAASANLEGRDSMSPTARRDRLETDRLIAETVGGLRTRDDWRRFFDEKWYATSAKTGIWATLRANETVYAEMLERRLGSGPRPEAVAASLRGAGLAASPALWTAADDEDVAYVYGANDKRCEAIARRLASSRCRIFRVEGAGHALPDEAPADLGAAARAFLVEKNDDYKHPEESITCVLIKAVRVEPFDLPRRAAPAARWNATPNPAESSSNLLRGVLVALADSTSFTSGSRGIGEASPCRGVHQETFETVLAELRECEPVLLGARVPLSVARLDGNLTAWIEKTLGGRRLSPTARFALETALLQLVAAPSSLLYARALDGHARSRVRLAALLAPGPPPLGSSRVVKLKVGELAPEDDARRVAEVVASDARIRIRVDANRAWTPTEYVAFEAALSPAARAAIDFVEEPSAEPVTATLAVALDESIADSAERYPERFWSDSWTDAAALVLKPAVLGVETTIRIAREATRRKKMVILSSCFESGVGLSHVATMAAALDDGDLAYFLFFFVRDDVARRHGLGTYAWLDNDDVLRPSFAQLVENSAVEHGTADVIEVALCESALDGAAALLLATPR</sequence>
<dbReference type="SUPFAM" id="SSF52518">
    <property type="entry name" value="Thiamin diphosphate-binding fold (THDP-binding)"/>
    <property type="match status" value="1"/>
</dbReference>